<name>A0A8J6TWE6_9FIRM</name>
<dbReference type="AlphaFoldDB" id="A0A8J6TWE6"/>
<gene>
    <name evidence="1" type="ORF">H8702_00560</name>
</gene>
<proteinExistence type="predicted"/>
<evidence type="ECO:0000313" key="2">
    <source>
        <dbReference type="Proteomes" id="UP000632659"/>
    </source>
</evidence>
<dbReference type="RefSeq" id="WP_154824772.1">
    <property type="nucleotide sequence ID" value="NZ_JACRTL010000001.1"/>
</dbReference>
<dbReference type="EMBL" id="JACRTL010000001">
    <property type="protein sequence ID" value="MBC8609610.1"/>
    <property type="molecule type" value="Genomic_DNA"/>
</dbReference>
<dbReference type="Proteomes" id="UP000632659">
    <property type="component" value="Unassembled WGS sequence"/>
</dbReference>
<sequence length="139" mass="15865">MAPIYNDISVKVTEAFEAKDPSGLNAEEKGYYDRSMAYINQEDPTGYCSYGTFIGPDSGMQLAAKMSKEQLYQMDGYYGPNTDTMNDKWGNITSKQKEIYTRIIMGNDLNTEWDSWITFFEQQGGKDITEEVNAWKAEQ</sequence>
<evidence type="ECO:0000313" key="1">
    <source>
        <dbReference type="EMBL" id="MBC8609610.1"/>
    </source>
</evidence>
<organism evidence="1 2">
    <name type="scientific">Massiliimalia timonensis</name>
    <dbReference type="NCBI Taxonomy" id="1987501"/>
    <lineage>
        <taxon>Bacteria</taxon>
        <taxon>Bacillati</taxon>
        <taxon>Bacillota</taxon>
        <taxon>Clostridia</taxon>
        <taxon>Eubacteriales</taxon>
        <taxon>Oscillospiraceae</taxon>
        <taxon>Massiliimalia</taxon>
    </lineage>
</organism>
<accession>A0A8J6TWE6</accession>
<reference evidence="1" key="1">
    <citation type="submission" date="2020-08" db="EMBL/GenBank/DDBJ databases">
        <title>Genome public.</title>
        <authorList>
            <person name="Liu C."/>
            <person name="Sun Q."/>
        </authorList>
    </citation>
    <scope>NUCLEOTIDE SEQUENCE</scope>
    <source>
        <strain evidence="1">NSJ-15</strain>
    </source>
</reference>
<keyword evidence="2" id="KW-1185">Reference proteome</keyword>
<comment type="caution">
    <text evidence="1">The sequence shown here is derived from an EMBL/GenBank/DDBJ whole genome shotgun (WGS) entry which is preliminary data.</text>
</comment>
<protein>
    <submittedName>
        <fullName evidence="1">Uncharacterized protein</fullName>
    </submittedName>
</protein>